<dbReference type="InterPro" id="IPR029058">
    <property type="entry name" value="AB_hydrolase_fold"/>
</dbReference>
<dbReference type="PRINTS" id="PR00412">
    <property type="entry name" value="EPOXHYDRLASE"/>
</dbReference>
<protein>
    <submittedName>
        <fullName evidence="2">Pimeloyl-ACP methyl ester carboxylesterase</fullName>
    </submittedName>
</protein>
<dbReference type="GO" id="GO:0016020">
    <property type="term" value="C:membrane"/>
    <property type="evidence" value="ECO:0007669"/>
    <property type="project" value="TreeGrafter"/>
</dbReference>
<dbReference type="Gene3D" id="3.40.50.1820">
    <property type="entry name" value="alpha/beta hydrolase"/>
    <property type="match status" value="1"/>
</dbReference>
<dbReference type="InterPro" id="IPR050266">
    <property type="entry name" value="AB_hydrolase_sf"/>
</dbReference>
<name>A0A1Y6CQE1_9BACT</name>
<dbReference type="PANTHER" id="PTHR43798">
    <property type="entry name" value="MONOACYLGLYCEROL LIPASE"/>
    <property type="match status" value="1"/>
</dbReference>
<organism evidence="2 3">
    <name type="scientific">Pseudobacteriovorax antillogorgiicola</name>
    <dbReference type="NCBI Taxonomy" id="1513793"/>
    <lineage>
        <taxon>Bacteria</taxon>
        <taxon>Pseudomonadati</taxon>
        <taxon>Bdellovibrionota</taxon>
        <taxon>Oligoflexia</taxon>
        <taxon>Oligoflexales</taxon>
        <taxon>Pseudobacteriovoracaceae</taxon>
        <taxon>Pseudobacteriovorax</taxon>
    </lineage>
</organism>
<evidence type="ECO:0000313" key="3">
    <source>
        <dbReference type="Proteomes" id="UP000192907"/>
    </source>
</evidence>
<dbReference type="GO" id="GO:0003824">
    <property type="term" value="F:catalytic activity"/>
    <property type="evidence" value="ECO:0007669"/>
    <property type="project" value="InterPro"/>
</dbReference>
<keyword evidence="3" id="KW-1185">Reference proteome</keyword>
<accession>A0A1Y6CQE1</accession>
<sequence>MLAKLDQVQNSIKTVKDRVNKTGDQVLDSVYGMSKRINVMTFQPLPKSANRLYDAIPNKPRDTAEKALERWFEQIPKSKKIKWGEDIFSRYISLRRAVIGGEERIYDSPEGPICYWETKRKPGKETIVFFHGFADTKDNLFDLAQHMVPDYHFFAPDIPGFGKSFKNPQLNYELTSMADWLKGLMDDQGIEQFHLIGHSMGGGLAIDFALKYPEMVKSLCLICCAGVITPDAPSIYDEILDGEVLFQIETMDEFEDFLGRAFYNLPFVPPFVKQYYFNQFLENYDWYGLLVEQTFENMESRDDPRFQPKFFNDQLPSLQIPTHIIWGEKDAIFPADYGKEAHRLIPGSTLNILSDIGHSPQYESPKQVAKLIRGFLQHQIKQDDCKLHIKES</sequence>
<feature type="domain" description="AB hydrolase-1" evidence="1">
    <location>
        <begin position="126"/>
        <end position="365"/>
    </location>
</feature>
<dbReference type="AlphaFoldDB" id="A0A1Y6CQE1"/>
<dbReference type="PANTHER" id="PTHR43798:SF33">
    <property type="entry name" value="HYDROLASE, PUTATIVE (AFU_ORTHOLOGUE AFUA_2G14860)-RELATED"/>
    <property type="match status" value="1"/>
</dbReference>
<proteinExistence type="predicted"/>
<dbReference type="Proteomes" id="UP000192907">
    <property type="component" value="Unassembled WGS sequence"/>
</dbReference>
<reference evidence="3" key="1">
    <citation type="submission" date="2017-04" db="EMBL/GenBank/DDBJ databases">
        <authorList>
            <person name="Varghese N."/>
            <person name="Submissions S."/>
        </authorList>
    </citation>
    <scope>NUCLEOTIDE SEQUENCE [LARGE SCALE GENOMIC DNA]</scope>
    <source>
        <strain evidence="3">RKEM611</strain>
    </source>
</reference>
<dbReference type="Pfam" id="PF00561">
    <property type="entry name" value="Abhydrolase_1"/>
    <property type="match status" value="1"/>
</dbReference>
<dbReference type="InterPro" id="IPR000073">
    <property type="entry name" value="AB_hydrolase_1"/>
</dbReference>
<dbReference type="STRING" id="1513793.SAMN06296036_13628"/>
<evidence type="ECO:0000313" key="2">
    <source>
        <dbReference type="EMBL" id="SMF81209.1"/>
    </source>
</evidence>
<gene>
    <name evidence="2" type="ORF">SAMN06296036_13628</name>
</gene>
<dbReference type="PRINTS" id="PR00111">
    <property type="entry name" value="ABHYDROLASE"/>
</dbReference>
<dbReference type="SUPFAM" id="SSF53474">
    <property type="entry name" value="alpha/beta-Hydrolases"/>
    <property type="match status" value="1"/>
</dbReference>
<evidence type="ECO:0000259" key="1">
    <source>
        <dbReference type="Pfam" id="PF00561"/>
    </source>
</evidence>
<dbReference type="RefSeq" id="WP_159455726.1">
    <property type="nucleotide sequence ID" value="NZ_FWZT01000036.1"/>
</dbReference>
<dbReference type="EMBL" id="FWZT01000036">
    <property type="protein sequence ID" value="SMF81209.1"/>
    <property type="molecule type" value="Genomic_DNA"/>
</dbReference>
<dbReference type="InterPro" id="IPR000639">
    <property type="entry name" value="Epox_hydrolase-like"/>
</dbReference>